<sequence length="124" mass="13170">MSNTPALYFIFPPSPPLALSLHVGHKVRSFPEAEKQAGKVAKEVLQAHNADLAGRGGMDSWHACGAATEAMLAPRWLAELRAAREEQASELACGVAETAKVGASAEVFPRVSGVLLQSLFSEEE</sequence>
<evidence type="ECO:0000313" key="2">
    <source>
        <dbReference type="Proteomes" id="UP001341281"/>
    </source>
</evidence>
<reference evidence="1 2" key="1">
    <citation type="submission" date="2024-02" db="EMBL/GenBank/DDBJ databases">
        <title>High-quality chromosome-scale genome assembly of Pensacola bahiagrass (Paspalum notatum Flugge var. saurae).</title>
        <authorList>
            <person name="Vega J.M."/>
            <person name="Podio M."/>
            <person name="Orjuela J."/>
            <person name="Siena L.A."/>
            <person name="Pessino S.C."/>
            <person name="Combes M.C."/>
            <person name="Mariac C."/>
            <person name="Albertini E."/>
            <person name="Pupilli F."/>
            <person name="Ortiz J.P.A."/>
            <person name="Leblanc O."/>
        </authorList>
    </citation>
    <scope>NUCLEOTIDE SEQUENCE [LARGE SCALE GENOMIC DNA]</scope>
    <source>
        <strain evidence="1">R1</strain>
        <tissue evidence="1">Leaf</tissue>
    </source>
</reference>
<keyword evidence="2" id="KW-1185">Reference proteome</keyword>
<evidence type="ECO:0000313" key="1">
    <source>
        <dbReference type="EMBL" id="WVZ49650.1"/>
    </source>
</evidence>
<dbReference type="AlphaFoldDB" id="A0AAQ3SHT0"/>
<dbReference type="Proteomes" id="UP001341281">
    <property type="component" value="Chromosome 01"/>
</dbReference>
<accession>A0AAQ3SHT0</accession>
<name>A0AAQ3SHT0_PASNO</name>
<dbReference type="EMBL" id="CP144745">
    <property type="protein sequence ID" value="WVZ49650.1"/>
    <property type="molecule type" value="Genomic_DNA"/>
</dbReference>
<protein>
    <submittedName>
        <fullName evidence="1">Uncharacterized protein</fullName>
    </submittedName>
</protein>
<organism evidence="1 2">
    <name type="scientific">Paspalum notatum var. saurae</name>
    <dbReference type="NCBI Taxonomy" id="547442"/>
    <lineage>
        <taxon>Eukaryota</taxon>
        <taxon>Viridiplantae</taxon>
        <taxon>Streptophyta</taxon>
        <taxon>Embryophyta</taxon>
        <taxon>Tracheophyta</taxon>
        <taxon>Spermatophyta</taxon>
        <taxon>Magnoliopsida</taxon>
        <taxon>Liliopsida</taxon>
        <taxon>Poales</taxon>
        <taxon>Poaceae</taxon>
        <taxon>PACMAD clade</taxon>
        <taxon>Panicoideae</taxon>
        <taxon>Andropogonodae</taxon>
        <taxon>Paspaleae</taxon>
        <taxon>Paspalinae</taxon>
        <taxon>Paspalum</taxon>
    </lineage>
</organism>
<proteinExistence type="predicted"/>
<gene>
    <name evidence="1" type="ORF">U9M48_000988</name>
</gene>